<sequence length="553" mass="63102">MQHIPMTREEMKARGWDQLDVILITGDAYVDHPSFGVAIIARVLEAKGFKAGVISQPDWKNPEEITKLGKPKLFFGITAGNVDSLVANYTASRKKRKRDDYTPGGFGGKRPDRATIVYSNLVRSVFKDVPIILGGIEASLRRFAHYDWWSNRVRKPVLVDSKADLIAYGMAEKSIIKIAEKLRDTGEIPKDIPGTVYWSSKKPESGIELPSYDEVSSDRYAYLQAFKILYRETDPVNGRVIYQRQDTRYVIQNPPVLSTTEELDWVYSLPYTRKVHPHCLKKGHVKALETVKFSITSHRGCYGECNFCALTLHQGKYIVSRSEKSIIKETRRLTKDPDFKGVITDVGGPTANMYGYDCEKKHKHGACKDKRCLLPHVCPALKVDHSRYLNLLRKLRNLKGVKHVFVSSGIRYDLILADKKHGREFLRELVLYHVSGQLKIAPEHISARVLRLMGKPGKDVLDRFIKEFERVKGNKKIYLIGYFIAAHPGSTVEDMKKLKRYAIRKMGYKPQQVQIFTPTPATLSTAMYYTELDPETGENIFVEKTKKEGNCRR</sequence>
<keyword evidence="1 6" id="KW-0004">4Fe-4S</keyword>
<dbReference type="eggNOG" id="COG1032">
    <property type="taxonomic scope" value="Bacteria"/>
</dbReference>
<dbReference type="KEGG" id="kol:Kole_1753"/>
<dbReference type="PANTHER" id="PTHR32331">
    <property type="entry name" value="UPF0313 PROTEIN YGIQ"/>
    <property type="match status" value="1"/>
</dbReference>
<dbReference type="PANTHER" id="PTHR32331:SF0">
    <property type="entry name" value="UPF0313 PROTEIN YGIQ"/>
    <property type="match status" value="1"/>
</dbReference>
<reference evidence="8 9" key="2">
    <citation type="journal article" date="2011" name="J. Bacteriol.">
        <title>Genome Sequence of Kosmotoga olearia Strain TBF 19.5.1, a Thermophilic Bacterium with a Wide Growth Temperature Range, Isolated from the Troll B Oil Platform in the North Sea.</title>
        <authorList>
            <person name="Swithers K.S."/>
            <person name="Dipippo J.L."/>
            <person name="Bruce D.C."/>
            <person name="Detter C."/>
            <person name="Tapia R."/>
            <person name="Han S."/>
            <person name="Goodwin L.A."/>
            <person name="Han J."/>
            <person name="Woyke T."/>
            <person name="Pitluck S."/>
            <person name="Pennacchio L."/>
            <person name="Nolan M."/>
            <person name="Mikhailova N."/>
            <person name="Land M.L."/>
            <person name="Nesbo C.L."/>
            <person name="Gogarten J.P."/>
            <person name="Noll K.M."/>
        </authorList>
    </citation>
    <scope>NUCLEOTIDE SEQUENCE [LARGE SCALE GENOMIC DNA]</scope>
    <source>
        <strain evidence="9">ATCC BAA-1733 / DSM 21960 / TBF 19.5.1</strain>
    </source>
</reference>
<feature type="binding site" evidence="6">
    <location>
        <position position="305"/>
    </location>
    <ligand>
        <name>[4Fe-4S] cluster</name>
        <dbReference type="ChEBI" id="CHEBI:49883"/>
        <note>4Fe-4S-S-AdoMet</note>
    </ligand>
</feature>
<dbReference type="GO" id="GO:0051539">
    <property type="term" value="F:4 iron, 4 sulfur cluster binding"/>
    <property type="evidence" value="ECO:0007669"/>
    <property type="project" value="UniProtKB-KW"/>
</dbReference>
<comment type="cofactor">
    <cofactor evidence="6">
        <name>[4Fe-4S] cluster</name>
        <dbReference type="ChEBI" id="CHEBI:49883"/>
    </cofactor>
    <text evidence="6">Binds 1 [4Fe-4S] cluster. The cluster is coordinated with 3 cysteines and an exchangeable S-adenosyl-L-methionine.</text>
</comment>
<dbReference type="InterPro" id="IPR013704">
    <property type="entry name" value="UPF0313_N"/>
</dbReference>
<dbReference type="HOGENOM" id="CLU_018288_2_0_0"/>
<accession>C5CFU5</accession>
<keyword evidence="2 6" id="KW-0949">S-adenosyl-L-methionine</keyword>
<dbReference type="InterPro" id="IPR007197">
    <property type="entry name" value="rSAM"/>
</dbReference>
<dbReference type="SFLD" id="SFLDG01069">
    <property type="entry name" value="UPF0313"/>
    <property type="match status" value="1"/>
</dbReference>
<dbReference type="SFLD" id="SFLDS00029">
    <property type="entry name" value="Radical_SAM"/>
    <property type="match status" value="1"/>
</dbReference>
<dbReference type="NCBIfam" id="TIGR03904">
    <property type="entry name" value="SAM_YgiQ"/>
    <property type="match status" value="1"/>
</dbReference>
<evidence type="ECO:0000256" key="6">
    <source>
        <dbReference type="HAMAP-Rule" id="MF_01251"/>
    </source>
</evidence>
<dbReference type="InterPro" id="IPR006638">
    <property type="entry name" value="Elp3/MiaA/NifB-like_rSAM"/>
</dbReference>
<keyword evidence="9" id="KW-1185">Reference proteome</keyword>
<evidence type="ECO:0000256" key="4">
    <source>
        <dbReference type="ARBA" id="ARBA00023004"/>
    </source>
</evidence>
<keyword evidence="3 6" id="KW-0479">Metal-binding</keyword>
<feature type="binding site" evidence="6">
    <location>
        <position position="308"/>
    </location>
    <ligand>
        <name>[4Fe-4S] cluster</name>
        <dbReference type="ChEBI" id="CHEBI:49883"/>
        <note>4Fe-4S-S-AdoMet</note>
    </ligand>
</feature>
<dbReference type="SFLD" id="SFLDG01082">
    <property type="entry name" value="B12-binding_domain_containing"/>
    <property type="match status" value="1"/>
</dbReference>
<evidence type="ECO:0000313" key="9">
    <source>
        <dbReference type="Proteomes" id="UP000002382"/>
    </source>
</evidence>
<comment type="similarity">
    <text evidence="6">Belongs to the UPF0313 family.</text>
</comment>
<dbReference type="Proteomes" id="UP000002382">
    <property type="component" value="Chromosome"/>
</dbReference>
<dbReference type="EMBL" id="CP001634">
    <property type="protein sequence ID" value="ACR80439.1"/>
    <property type="molecule type" value="Genomic_DNA"/>
</dbReference>
<evidence type="ECO:0000256" key="5">
    <source>
        <dbReference type="ARBA" id="ARBA00023014"/>
    </source>
</evidence>
<dbReference type="RefSeq" id="WP_015869083.1">
    <property type="nucleotide sequence ID" value="NC_012785.1"/>
</dbReference>
<proteinExistence type="inferred from homology"/>
<dbReference type="GO" id="GO:0003824">
    <property type="term" value="F:catalytic activity"/>
    <property type="evidence" value="ECO:0007669"/>
    <property type="project" value="InterPro"/>
</dbReference>
<keyword evidence="4 6" id="KW-0408">Iron</keyword>
<feature type="domain" description="Radical SAM core" evidence="7">
    <location>
        <begin position="287"/>
        <end position="553"/>
    </location>
</feature>
<dbReference type="InterPro" id="IPR058240">
    <property type="entry name" value="rSAM_sf"/>
</dbReference>
<dbReference type="AlphaFoldDB" id="C5CFU5"/>
<evidence type="ECO:0000256" key="2">
    <source>
        <dbReference type="ARBA" id="ARBA00022691"/>
    </source>
</evidence>
<gene>
    <name evidence="8" type="ordered locus">Kole_1753</name>
</gene>
<dbReference type="InterPro" id="IPR022946">
    <property type="entry name" value="UPF0313"/>
</dbReference>
<dbReference type="GO" id="GO:0005506">
    <property type="term" value="F:iron ion binding"/>
    <property type="evidence" value="ECO:0007669"/>
    <property type="project" value="UniProtKB-UniRule"/>
</dbReference>
<feature type="binding site" evidence="6">
    <location>
        <position position="301"/>
    </location>
    <ligand>
        <name>[4Fe-4S] cluster</name>
        <dbReference type="ChEBI" id="CHEBI:49883"/>
        <note>4Fe-4S-S-AdoMet</note>
    </ligand>
</feature>
<dbReference type="SMART" id="SM00729">
    <property type="entry name" value="Elp3"/>
    <property type="match status" value="1"/>
</dbReference>
<evidence type="ECO:0000256" key="3">
    <source>
        <dbReference type="ARBA" id="ARBA00022723"/>
    </source>
</evidence>
<dbReference type="HAMAP" id="MF_01251">
    <property type="entry name" value="UPF0313"/>
    <property type="match status" value="1"/>
</dbReference>
<dbReference type="SUPFAM" id="SSF102114">
    <property type="entry name" value="Radical SAM enzymes"/>
    <property type="match status" value="1"/>
</dbReference>
<evidence type="ECO:0000256" key="1">
    <source>
        <dbReference type="ARBA" id="ARBA00022485"/>
    </source>
</evidence>
<protein>
    <submittedName>
        <fullName evidence="8">Radical SAM domain protein</fullName>
    </submittedName>
</protein>
<name>C5CFU5_KOSOT</name>
<dbReference type="InterPro" id="IPR023404">
    <property type="entry name" value="rSAM_horseshoe"/>
</dbReference>
<dbReference type="Gene3D" id="3.80.30.20">
    <property type="entry name" value="tm_1862 like domain"/>
    <property type="match status" value="1"/>
</dbReference>
<evidence type="ECO:0000259" key="7">
    <source>
        <dbReference type="PROSITE" id="PS51918"/>
    </source>
</evidence>
<dbReference type="Pfam" id="PF04055">
    <property type="entry name" value="Radical_SAM"/>
    <property type="match status" value="1"/>
</dbReference>
<dbReference type="PROSITE" id="PS51918">
    <property type="entry name" value="RADICAL_SAM"/>
    <property type="match status" value="1"/>
</dbReference>
<organism evidence="8 9">
    <name type="scientific">Kosmotoga olearia (strain ATCC BAA-1733 / DSM 21960 / TBF 19.5.1)</name>
    <dbReference type="NCBI Taxonomy" id="521045"/>
    <lineage>
        <taxon>Bacteria</taxon>
        <taxon>Thermotogati</taxon>
        <taxon>Thermotogota</taxon>
        <taxon>Thermotogae</taxon>
        <taxon>Kosmotogales</taxon>
        <taxon>Kosmotogaceae</taxon>
        <taxon>Kosmotoga</taxon>
    </lineage>
</organism>
<dbReference type="Pfam" id="PF08497">
    <property type="entry name" value="Radical_SAM_N"/>
    <property type="match status" value="1"/>
</dbReference>
<dbReference type="OrthoDB" id="9803479at2"/>
<evidence type="ECO:0000313" key="8">
    <source>
        <dbReference type="EMBL" id="ACR80439.1"/>
    </source>
</evidence>
<reference evidence="8 9" key="1">
    <citation type="submission" date="2009-06" db="EMBL/GenBank/DDBJ databases">
        <title>Complete sequence of Thermotogales bacterium TBF 19.5.1.</title>
        <authorList>
            <consortium name="US DOE Joint Genome Institute"/>
            <person name="Lucas S."/>
            <person name="Copeland A."/>
            <person name="Lapidus A."/>
            <person name="Glavina del Rio T."/>
            <person name="Tice H."/>
            <person name="Bruce D."/>
            <person name="Goodwin L."/>
            <person name="Pitluck S."/>
            <person name="Chertkov O."/>
            <person name="Brettin T."/>
            <person name="Detter J.C."/>
            <person name="Han C."/>
            <person name="Schmutz J."/>
            <person name="Larimer F."/>
            <person name="Land M."/>
            <person name="Hauser L."/>
            <person name="Kyrpides N."/>
            <person name="Ovchinnikova G."/>
            <person name="Noll K."/>
        </authorList>
    </citation>
    <scope>NUCLEOTIDE SEQUENCE [LARGE SCALE GENOMIC DNA]</scope>
    <source>
        <strain evidence="9">ATCC BAA-1733 / DSM 21960 / TBF 19.5.1</strain>
    </source>
</reference>
<keyword evidence="5 6" id="KW-0411">Iron-sulfur</keyword>